<dbReference type="RefSeq" id="WP_016763491.1">
    <property type="nucleotide sequence ID" value="NZ_BCVB01000002.1"/>
</dbReference>
<sequence>MDRNTEFTMIRQALENSYHLMQQGIEVSGETLTQLEQAKAEYEAAFLLSQSTDSKFRCN</sequence>
<dbReference type="AlphaFoldDB" id="A0A0B6AC86"/>
<accession>A0A0B6AC86</accession>
<reference evidence="1 2" key="1">
    <citation type="journal article" date="2015" name="Genome Announc.">
        <title>Complete genome sequences for 35 biothreat assay-relevant bacillus species.</title>
        <authorList>
            <person name="Johnson S.L."/>
            <person name="Daligault H.E."/>
            <person name="Davenport K.W."/>
            <person name="Jaissle J."/>
            <person name="Frey K.G."/>
            <person name="Ladner J.T."/>
            <person name="Broomall S.M."/>
            <person name="Bishop-Lilly K.A."/>
            <person name="Bruce D.C."/>
            <person name="Gibbons H.S."/>
            <person name="Coyne S.R."/>
            <person name="Lo C.C."/>
            <person name="Meincke L."/>
            <person name="Munk A.C."/>
            <person name="Koroleva G.I."/>
            <person name="Rosenzweig C.N."/>
            <person name="Palacios G.F."/>
            <person name="Redden C.L."/>
            <person name="Minogue T.D."/>
            <person name="Chain P.S."/>
        </authorList>
    </citation>
    <scope>NUCLEOTIDE SEQUENCE [LARGE SCALE GENOMIC DNA]</scope>
    <source>
        <strain evidence="2">ATCC 14581 / DSM 32 / JCM 2506 / NBRC 15308 / NCIMB 9376 / NCTC 10342 / NRRL B-14308 / VKM B-512</strain>
    </source>
</reference>
<name>A0A0B6AC86_PRIM2</name>
<dbReference type="Proteomes" id="UP000031829">
    <property type="component" value="Chromosome"/>
</dbReference>
<dbReference type="EMBL" id="CP009920">
    <property type="protein sequence ID" value="AJI21156.1"/>
    <property type="molecule type" value="Genomic_DNA"/>
</dbReference>
<proteinExistence type="predicted"/>
<dbReference type="KEGG" id="bmeg:BG04_3739"/>
<dbReference type="HOGENOM" id="CLU_3095607_0_0_9"/>
<protein>
    <submittedName>
        <fullName evidence="1">Uncharacterized protein</fullName>
    </submittedName>
</protein>
<dbReference type="GeneID" id="93641789"/>
<gene>
    <name evidence="1" type="ORF">BG04_3739</name>
</gene>
<organism evidence="1 2">
    <name type="scientific">Priestia megaterium (strain ATCC 14581 / DSM 32 / CCUG 1817 / JCM 2506 / NBRC 15308 / NCIMB 9376 / NCTC 10342 / NRRL B-14308 / VKM B-512 / Ford 19)</name>
    <name type="common">Bacillus megaterium</name>
    <dbReference type="NCBI Taxonomy" id="1348623"/>
    <lineage>
        <taxon>Bacteria</taxon>
        <taxon>Bacillati</taxon>
        <taxon>Bacillota</taxon>
        <taxon>Bacilli</taxon>
        <taxon>Bacillales</taxon>
        <taxon>Bacillaceae</taxon>
        <taxon>Priestia</taxon>
    </lineage>
</organism>
<evidence type="ECO:0000313" key="1">
    <source>
        <dbReference type="EMBL" id="AJI21156.1"/>
    </source>
</evidence>
<evidence type="ECO:0000313" key="2">
    <source>
        <dbReference type="Proteomes" id="UP000031829"/>
    </source>
</evidence>